<sequence>MDNQEDWLSDNDTDSFRPPDIEVDVPAPEGTRSPGAASVYMTLHRVRRLVLASIGMHIPVPTAPFHEVVWYGPVERDTFVLTLLALFSVVQRRSVYAGPFSATEFECVDCEAARGSVI</sequence>
<evidence type="ECO:0000313" key="2">
    <source>
        <dbReference type="EMBL" id="KAG6004032.1"/>
    </source>
</evidence>
<organism evidence="2 3">
    <name type="scientific">Claviceps pusilla</name>
    <dbReference type="NCBI Taxonomy" id="123648"/>
    <lineage>
        <taxon>Eukaryota</taxon>
        <taxon>Fungi</taxon>
        <taxon>Dikarya</taxon>
        <taxon>Ascomycota</taxon>
        <taxon>Pezizomycotina</taxon>
        <taxon>Sordariomycetes</taxon>
        <taxon>Hypocreomycetidae</taxon>
        <taxon>Hypocreales</taxon>
        <taxon>Clavicipitaceae</taxon>
        <taxon>Claviceps</taxon>
    </lineage>
</organism>
<accession>A0A9P7NBA9</accession>
<name>A0A9P7NBA9_9HYPO</name>
<dbReference type="AlphaFoldDB" id="A0A9P7NBA9"/>
<reference evidence="2" key="1">
    <citation type="journal article" date="2020" name="bioRxiv">
        <title>Whole genome comparisons of ergot fungi reveals the divergence and evolution of species within the genus Claviceps are the result of varying mechanisms driving genome evolution and host range expansion.</title>
        <authorList>
            <person name="Wyka S.A."/>
            <person name="Mondo S.J."/>
            <person name="Liu M."/>
            <person name="Dettman J."/>
            <person name="Nalam V."/>
            <person name="Broders K.D."/>
        </authorList>
    </citation>
    <scope>NUCLEOTIDE SEQUENCE</scope>
    <source>
        <strain evidence="2">CCC 602</strain>
    </source>
</reference>
<dbReference type="EMBL" id="SRPW01001247">
    <property type="protein sequence ID" value="KAG6004032.1"/>
    <property type="molecule type" value="Genomic_DNA"/>
</dbReference>
<feature type="compositionally biased region" description="Acidic residues" evidence="1">
    <location>
        <begin position="1"/>
        <end position="13"/>
    </location>
</feature>
<evidence type="ECO:0000256" key="1">
    <source>
        <dbReference type="SAM" id="MobiDB-lite"/>
    </source>
</evidence>
<gene>
    <name evidence="2" type="ORF">E4U43_000807</name>
</gene>
<keyword evidence="3" id="KW-1185">Reference proteome</keyword>
<proteinExistence type="predicted"/>
<comment type="caution">
    <text evidence="2">The sequence shown here is derived from an EMBL/GenBank/DDBJ whole genome shotgun (WGS) entry which is preliminary data.</text>
</comment>
<evidence type="ECO:0000313" key="3">
    <source>
        <dbReference type="Proteomes" id="UP000748025"/>
    </source>
</evidence>
<dbReference type="Proteomes" id="UP000748025">
    <property type="component" value="Unassembled WGS sequence"/>
</dbReference>
<feature type="region of interest" description="Disordered" evidence="1">
    <location>
        <begin position="1"/>
        <end position="33"/>
    </location>
</feature>
<protein>
    <submittedName>
        <fullName evidence="2">Uncharacterized protein</fullName>
    </submittedName>
</protein>